<evidence type="ECO:0000313" key="1">
    <source>
        <dbReference type="EMBL" id="CAB4153163.1"/>
    </source>
</evidence>
<accession>A0A6J5N7J8</accession>
<proteinExistence type="predicted"/>
<organism evidence="1">
    <name type="scientific">uncultured Caudovirales phage</name>
    <dbReference type="NCBI Taxonomy" id="2100421"/>
    <lineage>
        <taxon>Viruses</taxon>
        <taxon>Duplodnaviria</taxon>
        <taxon>Heunggongvirae</taxon>
        <taxon>Uroviricota</taxon>
        <taxon>Caudoviricetes</taxon>
        <taxon>Peduoviridae</taxon>
        <taxon>Maltschvirus</taxon>
        <taxon>Maltschvirus maltsch</taxon>
    </lineage>
</organism>
<name>A0A6J5N7J8_9CAUD</name>
<reference evidence="1" key="1">
    <citation type="submission" date="2020-04" db="EMBL/GenBank/DDBJ databases">
        <authorList>
            <person name="Chiriac C."/>
            <person name="Salcher M."/>
            <person name="Ghai R."/>
            <person name="Kavagutti S V."/>
        </authorList>
    </citation>
    <scope>NUCLEOTIDE SEQUENCE</scope>
</reference>
<sequence>MALADFFPEYRSLAESIQAGRNDYARNQDEARRQALFEANQKQAALDLVQKQLATRGQLLSGVETQDQYAQILPQIQQLDLPTNDIPTQQVHPSQAWQTFAKPEAQRSQLPQWAQDQFKPAQPGVPQWMPQEWAPQVGGQMLGYDVPQQASQTNPMPTDLLQGPGEYDLSGLPQAAQRGLTIGEQQKSSGQDVRAELEAMRQALAQRRLDAYIKDIETRAPREDRKLALSEKTAQTNANINLAELGLKREGLQIEREKVAGADKPLAEAQSNAALFGRRVEQGIADLDRIYKQFDPTTVKAAFELSNAKAGGVRNAVTSPEAQEATQAERNIVTAILRKESGAAISAGEFATAEKQYFPRYGDSQGVIAQKRRNLEQALAGLKTAAGRGWERTPLVGGQGAPVTEASFSASWSKAVPGEKVLGPDGKYYVKKGGK</sequence>
<dbReference type="EMBL" id="LR796591">
    <property type="protein sequence ID" value="CAB4153163.1"/>
    <property type="molecule type" value="Genomic_DNA"/>
</dbReference>
<protein>
    <submittedName>
        <fullName evidence="1">Uncharacterized protein</fullName>
    </submittedName>
</protein>
<gene>
    <name evidence="1" type="ORF">UFOVP602_43</name>
</gene>